<comment type="subcellular location">
    <subcellularLocation>
        <location evidence="1">Cell membrane</location>
        <topology evidence="1">Multi-pass membrane protein</topology>
    </subcellularLocation>
</comment>
<evidence type="ECO:0000313" key="7">
    <source>
        <dbReference type="EMBL" id="VAX07822.1"/>
    </source>
</evidence>
<evidence type="ECO:0000256" key="2">
    <source>
        <dbReference type="ARBA" id="ARBA00022475"/>
    </source>
</evidence>
<reference evidence="7" key="1">
    <citation type="submission" date="2018-06" db="EMBL/GenBank/DDBJ databases">
        <authorList>
            <person name="Zhirakovskaya E."/>
        </authorList>
    </citation>
    <scope>NUCLEOTIDE SEQUENCE</scope>
</reference>
<dbReference type="AlphaFoldDB" id="A0A3B1AVQ1"/>
<keyword evidence="3 6" id="KW-0812">Transmembrane</keyword>
<evidence type="ECO:0000256" key="5">
    <source>
        <dbReference type="ARBA" id="ARBA00023136"/>
    </source>
</evidence>
<keyword evidence="2" id="KW-1003">Cell membrane</keyword>
<dbReference type="GO" id="GO:0005886">
    <property type="term" value="C:plasma membrane"/>
    <property type="evidence" value="ECO:0007669"/>
    <property type="project" value="UniProtKB-SubCell"/>
</dbReference>
<name>A0A3B1AVQ1_9ZZZZ</name>
<feature type="transmembrane region" description="Helical" evidence="6">
    <location>
        <begin position="10"/>
        <end position="28"/>
    </location>
</feature>
<evidence type="ECO:0000256" key="3">
    <source>
        <dbReference type="ARBA" id="ARBA00022692"/>
    </source>
</evidence>
<accession>A0A3B1AVQ1</accession>
<dbReference type="InterPro" id="IPR002758">
    <property type="entry name" value="Cation_antiport_E"/>
</dbReference>
<dbReference type="PANTHER" id="PTHR34584:SF1">
    <property type="entry name" value="NA(+)_H(+) ANTIPORTER SUBUNIT E1"/>
    <property type="match status" value="1"/>
</dbReference>
<evidence type="ECO:0000256" key="4">
    <source>
        <dbReference type="ARBA" id="ARBA00022989"/>
    </source>
</evidence>
<organism evidence="7">
    <name type="scientific">hydrothermal vent metagenome</name>
    <dbReference type="NCBI Taxonomy" id="652676"/>
    <lineage>
        <taxon>unclassified sequences</taxon>
        <taxon>metagenomes</taxon>
        <taxon>ecological metagenomes</taxon>
    </lineage>
</organism>
<feature type="transmembrane region" description="Helical" evidence="6">
    <location>
        <begin position="67"/>
        <end position="87"/>
    </location>
</feature>
<evidence type="ECO:0000256" key="6">
    <source>
        <dbReference type="SAM" id="Phobius"/>
    </source>
</evidence>
<keyword evidence="5 6" id="KW-0472">Membrane</keyword>
<dbReference type="Pfam" id="PF01899">
    <property type="entry name" value="MNHE"/>
    <property type="match status" value="1"/>
</dbReference>
<sequence>MADRKETKRLIVSLLIRGLFFSFVWWSLSGGAASSWWIGGPAVVLALTTSIALLPPQHLNGYALLRFIPFFLIRSLLGGVDVAWRAFHPRLPIDPLLIHYRLTLPVGLPQVVMINSVSLLPGTLSVAIDQQVLQLHVLSGGRDYLDGLQQLEQRVGRIFGHTVRGETIDETI</sequence>
<keyword evidence="4 6" id="KW-1133">Transmembrane helix</keyword>
<evidence type="ECO:0000256" key="1">
    <source>
        <dbReference type="ARBA" id="ARBA00004651"/>
    </source>
</evidence>
<dbReference type="EMBL" id="UOFX01000032">
    <property type="protein sequence ID" value="VAX07822.1"/>
    <property type="molecule type" value="Genomic_DNA"/>
</dbReference>
<protein>
    <recommendedName>
        <fullName evidence="8">Na(+) H(+) antiporter subunit E</fullName>
    </recommendedName>
</protein>
<feature type="transmembrane region" description="Helical" evidence="6">
    <location>
        <begin position="34"/>
        <end position="55"/>
    </location>
</feature>
<gene>
    <name evidence="7" type="ORF">MNBD_GAMMA26-1761</name>
</gene>
<dbReference type="GO" id="GO:0008324">
    <property type="term" value="F:monoatomic cation transmembrane transporter activity"/>
    <property type="evidence" value="ECO:0007669"/>
    <property type="project" value="InterPro"/>
</dbReference>
<proteinExistence type="predicted"/>
<dbReference type="PANTHER" id="PTHR34584">
    <property type="entry name" value="NA(+)/H(+) ANTIPORTER SUBUNIT E1"/>
    <property type="match status" value="1"/>
</dbReference>
<evidence type="ECO:0008006" key="8">
    <source>
        <dbReference type="Google" id="ProtNLM"/>
    </source>
</evidence>